<comment type="similarity">
    <text evidence="2">Belongs to the CPA3 antiporters (TC 2.A.63) subunit C family.</text>
</comment>
<keyword evidence="10" id="KW-1185">Reference proteome</keyword>
<keyword evidence="5 8" id="KW-1133">Transmembrane helix</keyword>
<dbReference type="RefSeq" id="WP_173283661.1">
    <property type="nucleotide sequence ID" value="NZ_CP054020.1"/>
</dbReference>
<accession>A0A7D4NPQ9</accession>
<organism evidence="9 10">
    <name type="scientific">Thiomicrorhabdus xiamenensis</name>
    <dbReference type="NCBI Taxonomy" id="2739063"/>
    <lineage>
        <taxon>Bacteria</taxon>
        <taxon>Pseudomonadati</taxon>
        <taxon>Pseudomonadota</taxon>
        <taxon>Gammaproteobacteria</taxon>
        <taxon>Thiotrichales</taxon>
        <taxon>Piscirickettsiaceae</taxon>
        <taxon>Thiomicrorhabdus</taxon>
    </lineage>
</organism>
<dbReference type="PANTHER" id="PTHR34583:SF2">
    <property type="entry name" value="ANTIPORTER SUBUNIT MNHC2-RELATED"/>
    <property type="match status" value="1"/>
</dbReference>
<evidence type="ECO:0000256" key="1">
    <source>
        <dbReference type="ARBA" id="ARBA00004651"/>
    </source>
</evidence>
<evidence type="ECO:0000313" key="9">
    <source>
        <dbReference type="EMBL" id="QKI88070.1"/>
    </source>
</evidence>
<evidence type="ECO:0000256" key="3">
    <source>
        <dbReference type="ARBA" id="ARBA00022475"/>
    </source>
</evidence>
<evidence type="ECO:0000256" key="7">
    <source>
        <dbReference type="SAM" id="MobiDB-lite"/>
    </source>
</evidence>
<keyword evidence="4 8" id="KW-0812">Transmembrane</keyword>
<sequence>MEILLALSISVMTAAGVFLTLRARTFPVVLGLTLLAYAVNLFLFSMGRLQIGLPSVIDPQQGGYTDPLPQALVLTAIVIAFGMTAFLIVLALKARAELGNDHVDGLHLAADEVDESAEKPKTRHSSNRKKFTKRDKRR</sequence>
<evidence type="ECO:0000256" key="6">
    <source>
        <dbReference type="ARBA" id="ARBA00023136"/>
    </source>
</evidence>
<feature type="region of interest" description="Disordered" evidence="7">
    <location>
        <begin position="114"/>
        <end position="138"/>
    </location>
</feature>
<dbReference type="Proteomes" id="UP000504724">
    <property type="component" value="Chromosome"/>
</dbReference>
<name>A0A7D4NPQ9_9GAMM</name>
<dbReference type="PANTHER" id="PTHR34583">
    <property type="entry name" value="ANTIPORTER SUBUNIT MNHC2-RELATED"/>
    <property type="match status" value="1"/>
</dbReference>
<evidence type="ECO:0000256" key="8">
    <source>
        <dbReference type="SAM" id="Phobius"/>
    </source>
</evidence>
<evidence type="ECO:0000256" key="2">
    <source>
        <dbReference type="ARBA" id="ARBA00010388"/>
    </source>
</evidence>
<dbReference type="EMBL" id="CP054020">
    <property type="protein sequence ID" value="QKI88070.1"/>
    <property type="molecule type" value="Genomic_DNA"/>
</dbReference>
<comment type="subcellular location">
    <subcellularLocation>
        <location evidence="1">Cell membrane</location>
        <topology evidence="1">Multi-pass membrane protein</topology>
    </subcellularLocation>
</comment>
<feature type="compositionally biased region" description="Basic residues" evidence="7">
    <location>
        <begin position="121"/>
        <end position="138"/>
    </location>
</feature>
<dbReference type="NCBIfam" id="NF006573">
    <property type="entry name" value="PRK09094.1"/>
    <property type="match status" value="1"/>
</dbReference>
<evidence type="ECO:0000313" key="10">
    <source>
        <dbReference type="Proteomes" id="UP000504724"/>
    </source>
</evidence>
<feature type="transmembrane region" description="Helical" evidence="8">
    <location>
        <begin position="71"/>
        <end position="92"/>
    </location>
</feature>
<dbReference type="GO" id="GO:0005886">
    <property type="term" value="C:plasma membrane"/>
    <property type="evidence" value="ECO:0007669"/>
    <property type="project" value="UniProtKB-SubCell"/>
</dbReference>
<protein>
    <submittedName>
        <fullName evidence="9">Na+/H+ antiporter subunit C</fullName>
    </submittedName>
</protein>
<feature type="transmembrane region" description="Helical" evidence="8">
    <location>
        <begin position="28"/>
        <end position="51"/>
    </location>
</feature>
<feature type="transmembrane region" description="Helical" evidence="8">
    <location>
        <begin position="6"/>
        <end position="21"/>
    </location>
</feature>
<dbReference type="Gene3D" id="1.10.287.3510">
    <property type="match status" value="1"/>
</dbReference>
<dbReference type="KEGG" id="txa:HQN79_00045"/>
<keyword evidence="3" id="KW-1003">Cell membrane</keyword>
<keyword evidence="6 8" id="KW-0472">Membrane</keyword>
<dbReference type="Pfam" id="PF00420">
    <property type="entry name" value="Oxidored_q2"/>
    <property type="match status" value="1"/>
</dbReference>
<reference evidence="9 10" key="1">
    <citation type="submission" date="2020-05" db="EMBL/GenBank/DDBJ databases">
        <title>Thiomicrorhabdus sediminis sp.nov. and Thiomicrorhabdus xiamenensis sp.nov., novel sulfur-oxidizing bacteria isolated from coastal sediment.</title>
        <authorList>
            <person name="Liu X."/>
        </authorList>
    </citation>
    <scope>NUCLEOTIDE SEQUENCE [LARGE SCALE GENOMIC DNA]</scope>
    <source>
        <strain evidence="9 10">G2</strain>
    </source>
</reference>
<evidence type="ECO:0000256" key="4">
    <source>
        <dbReference type="ARBA" id="ARBA00022692"/>
    </source>
</evidence>
<dbReference type="AlphaFoldDB" id="A0A7D4NPQ9"/>
<evidence type="ECO:0000256" key="5">
    <source>
        <dbReference type="ARBA" id="ARBA00022989"/>
    </source>
</evidence>
<dbReference type="InterPro" id="IPR050601">
    <property type="entry name" value="CPA3_antiporter_subunitC"/>
</dbReference>
<gene>
    <name evidence="9" type="ORF">HQN79_00045</name>
</gene>
<dbReference type="InterPro" id="IPR039428">
    <property type="entry name" value="NUOK/Mnh_C1-like"/>
</dbReference>
<proteinExistence type="inferred from homology"/>